<name>A0A4R1PYG6_9FIRM</name>
<dbReference type="Pfam" id="PF00213">
    <property type="entry name" value="OSCP"/>
    <property type="match status" value="1"/>
</dbReference>
<evidence type="ECO:0000256" key="7">
    <source>
        <dbReference type="ARBA" id="ARBA00023310"/>
    </source>
</evidence>
<dbReference type="InterPro" id="IPR020781">
    <property type="entry name" value="ATPase_OSCP/d_CS"/>
</dbReference>
<dbReference type="Proteomes" id="UP000295063">
    <property type="component" value="Unassembled WGS sequence"/>
</dbReference>
<dbReference type="GO" id="GO:0005886">
    <property type="term" value="C:plasma membrane"/>
    <property type="evidence" value="ECO:0007669"/>
    <property type="project" value="UniProtKB-SubCell"/>
</dbReference>
<gene>
    <name evidence="8" type="primary">atpH</name>
    <name evidence="10" type="ORF">EV210_11970</name>
</gene>
<comment type="similarity">
    <text evidence="8">Belongs to the ATPase delta chain family.</text>
</comment>
<dbReference type="Gene3D" id="1.10.520.20">
    <property type="entry name" value="N-terminal domain of the delta subunit of the F1F0-ATP synthase"/>
    <property type="match status" value="1"/>
</dbReference>
<dbReference type="GO" id="GO:0045259">
    <property type="term" value="C:proton-transporting ATP synthase complex"/>
    <property type="evidence" value="ECO:0007669"/>
    <property type="project" value="UniProtKB-KW"/>
</dbReference>
<evidence type="ECO:0000256" key="1">
    <source>
        <dbReference type="ARBA" id="ARBA00004370"/>
    </source>
</evidence>
<evidence type="ECO:0000313" key="10">
    <source>
        <dbReference type="EMBL" id="TCL32993.1"/>
    </source>
</evidence>
<keyword evidence="8" id="KW-1003">Cell membrane</keyword>
<protein>
    <recommendedName>
        <fullName evidence="8">ATP synthase subunit delta</fullName>
    </recommendedName>
    <alternativeName>
        <fullName evidence="8">ATP synthase F(1) sector subunit delta</fullName>
    </alternativeName>
    <alternativeName>
        <fullName evidence="8">F-type ATPase subunit delta</fullName>
        <shortName evidence="8">F-ATPase subunit delta</shortName>
    </alternativeName>
</protein>
<feature type="coiled-coil region" evidence="9">
    <location>
        <begin position="17"/>
        <end position="44"/>
    </location>
</feature>
<dbReference type="RefSeq" id="WP_132083247.1">
    <property type="nucleotide sequence ID" value="NZ_DAIMLW010000024.1"/>
</dbReference>
<dbReference type="PANTHER" id="PTHR11910">
    <property type="entry name" value="ATP SYNTHASE DELTA CHAIN"/>
    <property type="match status" value="1"/>
</dbReference>
<evidence type="ECO:0000256" key="6">
    <source>
        <dbReference type="ARBA" id="ARBA00023196"/>
    </source>
</evidence>
<dbReference type="NCBIfam" id="NF004402">
    <property type="entry name" value="PRK05758.2-2"/>
    <property type="match status" value="1"/>
</dbReference>
<keyword evidence="4 8" id="KW-0406">Ion transport</keyword>
<comment type="subcellular location">
    <subcellularLocation>
        <location evidence="8">Cell membrane</location>
        <topology evidence="8">Peripheral membrane protein</topology>
    </subcellularLocation>
    <subcellularLocation>
        <location evidence="1">Membrane</location>
    </subcellularLocation>
</comment>
<evidence type="ECO:0000256" key="9">
    <source>
        <dbReference type="SAM" id="Coils"/>
    </source>
</evidence>
<dbReference type="NCBIfam" id="NF004403">
    <property type="entry name" value="PRK05758.2-4"/>
    <property type="match status" value="1"/>
</dbReference>
<evidence type="ECO:0000256" key="2">
    <source>
        <dbReference type="ARBA" id="ARBA00022448"/>
    </source>
</evidence>
<evidence type="ECO:0000256" key="5">
    <source>
        <dbReference type="ARBA" id="ARBA00023136"/>
    </source>
</evidence>
<evidence type="ECO:0000256" key="3">
    <source>
        <dbReference type="ARBA" id="ARBA00022781"/>
    </source>
</evidence>
<proteinExistence type="inferred from homology"/>
<keyword evidence="6 8" id="KW-0139">CF(1)</keyword>
<dbReference type="EMBL" id="SLUI01000019">
    <property type="protein sequence ID" value="TCL32993.1"/>
    <property type="molecule type" value="Genomic_DNA"/>
</dbReference>
<dbReference type="NCBIfam" id="TIGR01145">
    <property type="entry name" value="ATP_synt_delta"/>
    <property type="match status" value="1"/>
</dbReference>
<dbReference type="InterPro" id="IPR026015">
    <property type="entry name" value="ATP_synth_OSCP/delta_N_sf"/>
</dbReference>
<accession>A0A4R1PYG6</accession>
<organism evidence="10 11">
    <name type="scientific">Anaerospora hongkongensis</name>
    <dbReference type="NCBI Taxonomy" id="244830"/>
    <lineage>
        <taxon>Bacteria</taxon>
        <taxon>Bacillati</taxon>
        <taxon>Bacillota</taxon>
        <taxon>Negativicutes</taxon>
        <taxon>Selenomonadales</taxon>
        <taxon>Sporomusaceae</taxon>
        <taxon>Anaerospora</taxon>
    </lineage>
</organism>
<comment type="caution">
    <text evidence="10">The sequence shown here is derived from an EMBL/GenBank/DDBJ whole genome shotgun (WGS) entry which is preliminary data.</text>
</comment>
<keyword evidence="11" id="KW-1185">Reference proteome</keyword>
<keyword evidence="5 8" id="KW-0472">Membrane</keyword>
<keyword evidence="7 8" id="KW-0066">ATP synthesis</keyword>
<dbReference type="OrthoDB" id="9802471at2"/>
<dbReference type="GO" id="GO:0046933">
    <property type="term" value="F:proton-transporting ATP synthase activity, rotational mechanism"/>
    <property type="evidence" value="ECO:0007669"/>
    <property type="project" value="UniProtKB-UniRule"/>
</dbReference>
<sequence>MLSNQLAATYAQAIFELAQGKNMLDQVEKELLMVEETIKAQADLATLLYHPRVPVDAKKDTIKKVFGSELTDFVCNFLLLLVDKRRETVLEGIIREYVVLANKARNIIEAEVTTALPLSQAEQEKLGMKLSKVTGQVVVLKTAVNPAILGGVVVKIGDKLIDGSIVRQLKAFEQALIRTEVTKIGVTS</sequence>
<evidence type="ECO:0000256" key="8">
    <source>
        <dbReference type="HAMAP-Rule" id="MF_01416"/>
    </source>
</evidence>
<comment type="function">
    <text evidence="8">F(1)F(0) ATP synthase produces ATP from ADP in the presence of a proton or sodium gradient. F-type ATPases consist of two structural domains, F(1) containing the extramembraneous catalytic core and F(0) containing the membrane proton channel, linked together by a central stalk and a peripheral stalk. During catalysis, ATP synthesis in the catalytic domain of F(1) is coupled via a rotary mechanism of the central stalk subunits to proton translocation.</text>
</comment>
<evidence type="ECO:0000256" key="4">
    <source>
        <dbReference type="ARBA" id="ARBA00023065"/>
    </source>
</evidence>
<dbReference type="HAMAP" id="MF_01416">
    <property type="entry name" value="ATP_synth_delta_bact"/>
    <property type="match status" value="1"/>
</dbReference>
<keyword evidence="3 8" id="KW-0375">Hydrogen ion transport</keyword>
<dbReference type="AlphaFoldDB" id="A0A4R1PYG6"/>
<dbReference type="SUPFAM" id="SSF47928">
    <property type="entry name" value="N-terminal domain of the delta subunit of the F1F0-ATP synthase"/>
    <property type="match status" value="1"/>
</dbReference>
<keyword evidence="9" id="KW-0175">Coiled coil</keyword>
<dbReference type="PROSITE" id="PS00389">
    <property type="entry name" value="ATPASE_DELTA"/>
    <property type="match status" value="1"/>
</dbReference>
<evidence type="ECO:0000313" key="11">
    <source>
        <dbReference type="Proteomes" id="UP000295063"/>
    </source>
</evidence>
<dbReference type="InterPro" id="IPR000711">
    <property type="entry name" value="ATPase_OSCP/dsu"/>
</dbReference>
<keyword evidence="2 8" id="KW-0813">Transport</keyword>
<dbReference type="PRINTS" id="PR00125">
    <property type="entry name" value="ATPASEDELTA"/>
</dbReference>
<reference evidence="10 11" key="1">
    <citation type="submission" date="2019-03" db="EMBL/GenBank/DDBJ databases">
        <title>Genomic Encyclopedia of Type Strains, Phase IV (KMG-IV): sequencing the most valuable type-strain genomes for metagenomic binning, comparative biology and taxonomic classification.</title>
        <authorList>
            <person name="Goeker M."/>
        </authorList>
    </citation>
    <scope>NUCLEOTIDE SEQUENCE [LARGE SCALE GENOMIC DNA]</scope>
    <source>
        <strain evidence="10 11">DSM 15969</strain>
    </source>
</reference>
<comment type="function">
    <text evidence="8">This protein is part of the stalk that links CF(0) to CF(1). It either transmits conformational changes from CF(0) to CF(1) or is implicated in proton conduction.</text>
</comment>